<dbReference type="AlphaFoldDB" id="R7QBU5"/>
<dbReference type="InterPro" id="IPR007632">
    <property type="entry name" value="Anoctamin"/>
</dbReference>
<evidence type="ECO:0000256" key="4">
    <source>
        <dbReference type="ARBA" id="ARBA00023136"/>
    </source>
</evidence>
<comment type="subcellular location">
    <subcellularLocation>
        <location evidence="1">Membrane</location>
        <topology evidence="1">Multi-pass membrane protein</topology>
    </subcellularLocation>
</comment>
<organism evidence="8 9">
    <name type="scientific">Chondrus crispus</name>
    <name type="common">Carrageen Irish moss</name>
    <name type="synonym">Polymorpha crispa</name>
    <dbReference type="NCBI Taxonomy" id="2769"/>
    <lineage>
        <taxon>Eukaryota</taxon>
        <taxon>Rhodophyta</taxon>
        <taxon>Florideophyceae</taxon>
        <taxon>Rhodymeniophycidae</taxon>
        <taxon>Gigartinales</taxon>
        <taxon>Gigartinaceae</taxon>
        <taxon>Chondrus</taxon>
    </lineage>
</organism>
<dbReference type="Proteomes" id="UP000012073">
    <property type="component" value="Unassembled WGS sequence"/>
</dbReference>
<feature type="domain" description="Anoctamin transmembrane" evidence="7">
    <location>
        <begin position="210"/>
        <end position="672"/>
    </location>
</feature>
<evidence type="ECO:0000256" key="5">
    <source>
        <dbReference type="SAM" id="MobiDB-lite"/>
    </source>
</evidence>
<keyword evidence="9" id="KW-1185">Reference proteome</keyword>
<evidence type="ECO:0000313" key="9">
    <source>
        <dbReference type="Proteomes" id="UP000012073"/>
    </source>
</evidence>
<proteinExistence type="predicted"/>
<dbReference type="InterPro" id="IPR049452">
    <property type="entry name" value="Anoctamin_TM"/>
</dbReference>
<dbReference type="Gramene" id="CDF34935">
    <property type="protein sequence ID" value="CDF34935"/>
    <property type="gene ID" value="CHC_T00003507001"/>
</dbReference>
<feature type="transmembrane region" description="Helical" evidence="6">
    <location>
        <begin position="550"/>
        <end position="570"/>
    </location>
</feature>
<protein>
    <recommendedName>
        <fullName evidence="7">Anoctamin transmembrane domain-containing protein</fullName>
    </recommendedName>
</protein>
<dbReference type="PANTHER" id="PTHR12308">
    <property type="entry name" value="ANOCTAMIN"/>
    <property type="match status" value="1"/>
</dbReference>
<keyword evidence="3 6" id="KW-1133">Transmembrane helix</keyword>
<dbReference type="OrthoDB" id="296386at2759"/>
<evidence type="ECO:0000256" key="6">
    <source>
        <dbReference type="SAM" id="Phobius"/>
    </source>
</evidence>
<dbReference type="PANTHER" id="PTHR12308:SF73">
    <property type="entry name" value="ANOCTAMIN"/>
    <property type="match status" value="1"/>
</dbReference>
<accession>R7QBU5</accession>
<dbReference type="GO" id="GO:0005254">
    <property type="term" value="F:chloride channel activity"/>
    <property type="evidence" value="ECO:0007669"/>
    <property type="project" value="TreeGrafter"/>
</dbReference>
<dbReference type="EMBL" id="HG001711">
    <property type="protein sequence ID" value="CDF34935.1"/>
    <property type="molecule type" value="Genomic_DNA"/>
</dbReference>
<name>R7QBU5_CHOCR</name>
<dbReference type="KEGG" id="ccp:CHC_T00003507001"/>
<dbReference type="GeneID" id="17322470"/>
<sequence length="688" mass="78095">MDRVGLRHRLGATKAPDPVSDQSKRPPSSIPDAEPKPLDEPYEATVAAAFISSKGTELLHFAKRKVEERGIKTKLVTTEDKEHNVLLMSLPSGEMMKIAEELAIRKRDLEGYVRTFRSADVDMFTTNPDASDLFTQSEQILLIEYCLDKIKPDNTFDDVVGNESILEWCQRQHYLEDVFPLHHQQSAKDIMAELSFSSPLYDVGGISKLQDYFGEKVALYFAFLTFYTKTLVSYAVAGIAVTVASTFMNSKAALLLFLYSIFGALWGASLISLWKRRNIEIVYMWTSLIMGDSSDESLMSMTKKEDLRNKFFGIEVSHRITGEKITVFPKRQKLVRYLLSAVVVLFSLFVSSKLMMAALDFEDTMNLWLEDKAHLYKWSSPFIMKRIVLKNVPLGLYLGCLNVLDFVYGLVAEKLTLQENHKYHSEYENSLVLKLVLFQFLNMNAAYLYVAFIRQDYLRLASSIRSVLMIELVIGNVKETIVPIFLARRKRKAKMAEALQKKKEENPDLADTEQFVSSSDLDPISTQLDMDPYDGVFGDYFELVRQFSQITLFAAAFPLGALLALLNNFIEIFTDSYKLVYMTRRASPKRALNIGAWIRAFEFISITSVLTNLGIITVTANYASAVVGKGTSQTEEYFWMIVVEHVLLVARFAFMTLFEGIPSWVRDQRAKERFLASKKDAAGAPSPS</sequence>
<feature type="transmembrane region" description="Helical" evidence="6">
    <location>
        <begin position="591"/>
        <end position="617"/>
    </location>
</feature>
<feature type="compositionally biased region" description="Basic residues" evidence="5">
    <location>
        <begin position="1"/>
        <end position="11"/>
    </location>
</feature>
<keyword evidence="2 6" id="KW-0812">Transmembrane</keyword>
<dbReference type="OMA" id="YENHRTA"/>
<evidence type="ECO:0000256" key="2">
    <source>
        <dbReference type="ARBA" id="ARBA00022692"/>
    </source>
</evidence>
<feature type="region of interest" description="Disordered" evidence="5">
    <location>
        <begin position="1"/>
        <end position="39"/>
    </location>
</feature>
<evidence type="ECO:0000259" key="7">
    <source>
        <dbReference type="Pfam" id="PF04547"/>
    </source>
</evidence>
<feature type="transmembrane region" description="Helical" evidence="6">
    <location>
        <begin position="253"/>
        <end position="274"/>
    </location>
</feature>
<dbReference type="Pfam" id="PF04547">
    <property type="entry name" value="Anoctamin"/>
    <property type="match status" value="1"/>
</dbReference>
<dbReference type="GO" id="GO:0016020">
    <property type="term" value="C:membrane"/>
    <property type="evidence" value="ECO:0007669"/>
    <property type="project" value="UniProtKB-SubCell"/>
</dbReference>
<feature type="transmembrane region" description="Helical" evidence="6">
    <location>
        <begin position="637"/>
        <end position="658"/>
    </location>
</feature>
<evidence type="ECO:0000256" key="3">
    <source>
        <dbReference type="ARBA" id="ARBA00022989"/>
    </source>
</evidence>
<feature type="transmembrane region" description="Helical" evidence="6">
    <location>
        <begin position="334"/>
        <end position="359"/>
    </location>
</feature>
<evidence type="ECO:0000313" key="8">
    <source>
        <dbReference type="EMBL" id="CDF34935.1"/>
    </source>
</evidence>
<keyword evidence="4 6" id="KW-0472">Membrane</keyword>
<feature type="transmembrane region" description="Helical" evidence="6">
    <location>
        <begin position="217"/>
        <end position="241"/>
    </location>
</feature>
<evidence type="ECO:0000256" key="1">
    <source>
        <dbReference type="ARBA" id="ARBA00004141"/>
    </source>
</evidence>
<reference evidence="9" key="1">
    <citation type="journal article" date="2013" name="Proc. Natl. Acad. Sci. U.S.A.">
        <title>Genome structure and metabolic features in the red seaweed Chondrus crispus shed light on evolution of the Archaeplastida.</title>
        <authorList>
            <person name="Collen J."/>
            <person name="Porcel B."/>
            <person name="Carre W."/>
            <person name="Ball S.G."/>
            <person name="Chaparro C."/>
            <person name="Tonon T."/>
            <person name="Barbeyron T."/>
            <person name="Michel G."/>
            <person name="Noel B."/>
            <person name="Valentin K."/>
            <person name="Elias M."/>
            <person name="Artiguenave F."/>
            <person name="Arun A."/>
            <person name="Aury J.M."/>
            <person name="Barbosa-Neto J.F."/>
            <person name="Bothwell J.H."/>
            <person name="Bouget F.Y."/>
            <person name="Brillet L."/>
            <person name="Cabello-Hurtado F."/>
            <person name="Capella-Gutierrez S."/>
            <person name="Charrier B."/>
            <person name="Cladiere L."/>
            <person name="Cock J.M."/>
            <person name="Coelho S.M."/>
            <person name="Colleoni C."/>
            <person name="Czjzek M."/>
            <person name="Da Silva C."/>
            <person name="Delage L."/>
            <person name="Denoeud F."/>
            <person name="Deschamps P."/>
            <person name="Dittami S.M."/>
            <person name="Gabaldon T."/>
            <person name="Gachon C.M."/>
            <person name="Groisillier A."/>
            <person name="Herve C."/>
            <person name="Jabbari K."/>
            <person name="Katinka M."/>
            <person name="Kloareg B."/>
            <person name="Kowalczyk N."/>
            <person name="Labadie K."/>
            <person name="Leblanc C."/>
            <person name="Lopez P.J."/>
            <person name="McLachlan D.H."/>
            <person name="Meslet-Cladiere L."/>
            <person name="Moustafa A."/>
            <person name="Nehr Z."/>
            <person name="Nyvall Collen P."/>
            <person name="Panaud O."/>
            <person name="Partensky F."/>
            <person name="Poulain J."/>
            <person name="Rensing S.A."/>
            <person name="Rousvoal S."/>
            <person name="Samson G."/>
            <person name="Symeonidi A."/>
            <person name="Weissenbach J."/>
            <person name="Zambounis A."/>
            <person name="Wincker P."/>
            <person name="Boyen C."/>
        </authorList>
    </citation>
    <scope>NUCLEOTIDE SEQUENCE [LARGE SCALE GENOMIC DNA]</scope>
    <source>
        <strain evidence="9">cv. Stackhouse</strain>
    </source>
</reference>
<feature type="transmembrane region" description="Helical" evidence="6">
    <location>
        <begin position="431"/>
        <end position="452"/>
    </location>
</feature>
<feature type="transmembrane region" description="Helical" evidence="6">
    <location>
        <begin position="394"/>
        <end position="411"/>
    </location>
</feature>
<dbReference type="RefSeq" id="XP_005714754.1">
    <property type="nucleotide sequence ID" value="XM_005714697.1"/>
</dbReference>
<dbReference type="PhylomeDB" id="R7QBU5"/>
<gene>
    <name evidence="8" type="ORF">CHC_T00003507001</name>
</gene>